<reference evidence="3" key="1">
    <citation type="submission" date="2023-10" db="EMBL/GenBank/DDBJ databases">
        <title>Genome assembly of Pristionchus species.</title>
        <authorList>
            <person name="Yoshida K."/>
            <person name="Sommer R.J."/>
        </authorList>
    </citation>
    <scope>NUCLEOTIDE SEQUENCE</scope>
    <source>
        <strain evidence="3">RS0144</strain>
    </source>
</reference>
<feature type="non-terminal residue" evidence="3">
    <location>
        <position position="106"/>
    </location>
</feature>
<evidence type="ECO:0000313" key="2">
    <source>
        <dbReference type="EMBL" id="GMT00982.1"/>
    </source>
</evidence>
<feature type="non-terminal residue" evidence="3">
    <location>
        <position position="1"/>
    </location>
</feature>
<feature type="compositionally biased region" description="Polar residues" evidence="1">
    <location>
        <begin position="45"/>
        <end position="65"/>
    </location>
</feature>
<evidence type="ECO:0000313" key="3">
    <source>
        <dbReference type="EMBL" id="GMT08537.1"/>
    </source>
</evidence>
<name>A0AAV5UPN3_9BILA</name>
<sequence>LLPLCTLPLGAGRLSSLLPSSIHSHPLSIHSTLSLLHRDLFNMEPQASTPQSDQEPKSSSQSLPQVDNVVVSSSSLTSIGISPAMEMESEEEFYAEDMVISSPGCV</sequence>
<comment type="caution">
    <text evidence="3">The sequence shown here is derived from an EMBL/GenBank/DDBJ whole genome shotgun (WGS) entry which is preliminary data.</text>
</comment>
<keyword evidence="4" id="KW-1185">Reference proteome</keyword>
<protein>
    <submittedName>
        <fullName evidence="3">Uncharacterized protein</fullName>
    </submittedName>
</protein>
<evidence type="ECO:0000313" key="4">
    <source>
        <dbReference type="Proteomes" id="UP001432027"/>
    </source>
</evidence>
<organism evidence="3 4">
    <name type="scientific">Pristionchus entomophagus</name>
    <dbReference type="NCBI Taxonomy" id="358040"/>
    <lineage>
        <taxon>Eukaryota</taxon>
        <taxon>Metazoa</taxon>
        <taxon>Ecdysozoa</taxon>
        <taxon>Nematoda</taxon>
        <taxon>Chromadorea</taxon>
        <taxon>Rhabditida</taxon>
        <taxon>Rhabditina</taxon>
        <taxon>Diplogasteromorpha</taxon>
        <taxon>Diplogasteroidea</taxon>
        <taxon>Neodiplogasteridae</taxon>
        <taxon>Pristionchus</taxon>
    </lineage>
</organism>
<proteinExistence type="predicted"/>
<dbReference type="AlphaFoldDB" id="A0AAV5UPN3"/>
<dbReference type="EMBL" id="BTSX01000112">
    <property type="protein sequence ID" value="GMT08537.1"/>
    <property type="molecule type" value="Genomic_DNA"/>
</dbReference>
<dbReference type="Proteomes" id="UP001432027">
    <property type="component" value="Unassembled WGS sequence"/>
</dbReference>
<gene>
    <name evidence="2" type="ORF">PENTCL1PPCAC_23156</name>
    <name evidence="3" type="ORF">PENTCL1PPCAC_30711</name>
</gene>
<accession>A0AAV5UPN3</accession>
<feature type="region of interest" description="Disordered" evidence="1">
    <location>
        <begin position="41"/>
        <end position="68"/>
    </location>
</feature>
<dbReference type="EMBL" id="BTSX01000005">
    <property type="protein sequence ID" value="GMT00982.1"/>
    <property type="molecule type" value="Genomic_DNA"/>
</dbReference>
<evidence type="ECO:0000256" key="1">
    <source>
        <dbReference type="SAM" id="MobiDB-lite"/>
    </source>
</evidence>